<comment type="caution">
    <text evidence="5">The sequence shown here is derived from an EMBL/GenBank/DDBJ whole genome shotgun (WGS) entry which is preliminary data.</text>
</comment>
<gene>
    <name evidence="5" type="ORF">DY000_02040463</name>
</gene>
<protein>
    <recommendedName>
        <fullName evidence="7">Neurobeachin beta-propeller domain-containing protein</fullName>
    </recommendedName>
</protein>
<dbReference type="PANTHER" id="PTHR18763:SF0">
    <property type="entry name" value="WD REPEAT-CONTAINING PROTEIN 18"/>
    <property type="match status" value="1"/>
</dbReference>
<evidence type="ECO:0000256" key="4">
    <source>
        <dbReference type="SAM" id="Coils"/>
    </source>
</evidence>
<dbReference type="PROSITE" id="PS50294">
    <property type="entry name" value="WD_REPEATS_REGION"/>
    <property type="match status" value="2"/>
</dbReference>
<feature type="repeat" description="WD" evidence="3">
    <location>
        <begin position="244"/>
        <end position="278"/>
    </location>
</feature>
<dbReference type="InterPro" id="IPR011047">
    <property type="entry name" value="Quinoprotein_ADH-like_sf"/>
</dbReference>
<evidence type="ECO:0000313" key="6">
    <source>
        <dbReference type="Proteomes" id="UP000266723"/>
    </source>
</evidence>
<evidence type="ECO:0000313" key="5">
    <source>
        <dbReference type="EMBL" id="KAF3531286.1"/>
    </source>
</evidence>
<evidence type="ECO:0000256" key="3">
    <source>
        <dbReference type="PROSITE-ProRule" id="PRU00221"/>
    </source>
</evidence>
<evidence type="ECO:0000256" key="1">
    <source>
        <dbReference type="ARBA" id="ARBA00022574"/>
    </source>
</evidence>
<dbReference type="EMBL" id="QGKV02001507">
    <property type="protein sequence ID" value="KAF3531286.1"/>
    <property type="molecule type" value="Genomic_DNA"/>
</dbReference>
<organism evidence="5 6">
    <name type="scientific">Brassica cretica</name>
    <name type="common">Mustard</name>
    <dbReference type="NCBI Taxonomy" id="69181"/>
    <lineage>
        <taxon>Eukaryota</taxon>
        <taxon>Viridiplantae</taxon>
        <taxon>Streptophyta</taxon>
        <taxon>Embryophyta</taxon>
        <taxon>Tracheophyta</taxon>
        <taxon>Spermatophyta</taxon>
        <taxon>Magnoliopsida</taxon>
        <taxon>eudicotyledons</taxon>
        <taxon>Gunneridae</taxon>
        <taxon>Pentapetalae</taxon>
        <taxon>rosids</taxon>
        <taxon>malvids</taxon>
        <taxon>Brassicales</taxon>
        <taxon>Brassicaceae</taxon>
        <taxon>Brassiceae</taxon>
        <taxon>Brassica</taxon>
    </lineage>
</organism>
<keyword evidence="4" id="KW-0175">Coiled coil</keyword>
<feature type="repeat" description="WD" evidence="3">
    <location>
        <begin position="377"/>
        <end position="420"/>
    </location>
</feature>
<keyword evidence="2" id="KW-0677">Repeat</keyword>
<evidence type="ECO:0000256" key="2">
    <source>
        <dbReference type="ARBA" id="ARBA00022737"/>
    </source>
</evidence>
<dbReference type="InterPro" id="IPR045227">
    <property type="entry name" value="WDR18/Ipi3/RID3"/>
</dbReference>
<dbReference type="Gene3D" id="2.130.10.10">
    <property type="entry name" value="YVTN repeat-like/Quinoprotein amine dehydrogenase"/>
    <property type="match status" value="2"/>
</dbReference>
<dbReference type="SUPFAM" id="SSF50998">
    <property type="entry name" value="Quinoprotein alcohol dehydrogenase-like"/>
    <property type="match status" value="1"/>
</dbReference>
<proteinExistence type="predicted"/>
<dbReference type="InterPro" id="IPR001680">
    <property type="entry name" value="WD40_rpt"/>
</dbReference>
<dbReference type="PANTHER" id="PTHR18763">
    <property type="entry name" value="WD-REPEAT PROTEIN 18"/>
    <property type="match status" value="1"/>
</dbReference>
<dbReference type="InterPro" id="IPR015943">
    <property type="entry name" value="WD40/YVTN_repeat-like_dom_sf"/>
</dbReference>
<keyword evidence="1 3" id="KW-0853">WD repeat</keyword>
<evidence type="ECO:0008006" key="7">
    <source>
        <dbReference type="Google" id="ProtNLM"/>
    </source>
</evidence>
<feature type="repeat" description="WD" evidence="3">
    <location>
        <begin position="279"/>
        <end position="312"/>
    </location>
</feature>
<accession>A0ABQ7BH66</accession>
<dbReference type="CDD" id="cd00200">
    <property type="entry name" value="WD40"/>
    <property type="match status" value="1"/>
</dbReference>
<feature type="coiled-coil region" evidence="4">
    <location>
        <begin position="605"/>
        <end position="639"/>
    </location>
</feature>
<dbReference type="SMART" id="SM00320">
    <property type="entry name" value="WD40"/>
    <property type="match status" value="6"/>
</dbReference>
<keyword evidence="6" id="KW-1185">Reference proteome</keyword>
<dbReference type="PRINTS" id="PR00320">
    <property type="entry name" value="GPROTEINBRPT"/>
</dbReference>
<dbReference type="Proteomes" id="UP000266723">
    <property type="component" value="Unassembled WGS sequence"/>
</dbReference>
<sequence>MPRKNQLRLSFDGVWHERLVSIQACCLVVEFVIFVGKVEKDLFSDRKLVPLKFFGPQPQGRELSSSHQRRNNKWTRQSHSLSIGLVKVAALSPAKAETFGLMWTSSVWSCLRANFTSRFQKLHRWIETEAAPQILYEQRDETTSSLRIFGSLVGTSKAKLSCMEISVIASSSIDGGIGSWDIKTGTEQLRFKQCASPAHGLAAVGEKFLAASQLRNASGSSGSIFFWSWNKPQVEVRSFPVESVKALAANSEGTYIVGGGASGDIFLWEVASGKLLKKWHGHYRSVTCLVFSGDDSLLVSGSEDGSVRVWSLLRLFDDLQRQQQGSTLYEHDFNEHTTSVTDIVIDYGGCNAFIVSASGDGTCKRQQQGSTLYEHDFNEHTTSVTDIVIDYGGCNAFIVSASGDGTCKVWSLSKGKLLRNIIFPAAINALALDPGGSIFYAASVDSKIYVGAMNSSSDYATQSLGSVSEQGKAVTCLAYCADGNLLISGSEDGVICVWDPKSRRLVRTFSHGKGPVNNIQVVRRTVVGNSNKAQSSWKKNGSSLPPPPLEKYERSGDNTVDGIVIVDPPPLSDVPVYSSYHSADLINEQVRELQQQGSAATEIEMERLKLEYKKSLQMNDQWQKNYENLLQVVMEEELNGSSS</sequence>
<reference evidence="5 6" key="1">
    <citation type="journal article" date="2020" name="BMC Genomics">
        <title>Intraspecific diversification of the crop wild relative Brassica cretica Lam. using demographic model selection.</title>
        <authorList>
            <person name="Kioukis A."/>
            <person name="Michalopoulou V.A."/>
            <person name="Briers L."/>
            <person name="Pirintsos S."/>
            <person name="Studholme D.J."/>
            <person name="Pavlidis P."/>
            <person name="Sarris P.F."/>
        </authorList>
    </citation>
    <scope>NUCLEOTIDE SEQUENCE [LARGE SCALE GENOMIC DNA]</scope>
    <source>
        <strain evidence="6">cv. PFS-1207/04</strain>
    </source>
</reference>
<dbReference type="Pfam" id="PF00400">
    <property type="entry name" value="WD40"/>
    <property type="match status" value="4"/>
</dbReference>
<dbReference type="InterPro" id="IPR020472">
    <property type="entry name" value="WD40_PAC1"/>
</dbReference>
<feature type="repeat" description="WD" evidence="3">
    <location>
        <begin position="467"/>
        <end position="508"/>
    </location>
</feature>
<name>A0ABQ7BH66_BRACR</name>
<dbReference type="PROSITE" id="PS50082">
    <property type="entry name" value="WD_REPEATS_2"/>
    <property type="match status" value="4"/>
</dbReference>